<dbReference type="InterPro" id="IPR035906">
    <property type="entry name" value="MetI-like_sf"/>
</dbReference>
<accession>A0A2A6RDI1</accession>
<evidence type="ECO:0000256" key="1">
    <source>
        <dbReference type="ARBA" id="ARBA00004651"/>
    </source>
</evidence>
<dbReference type="CDD" id="cd06261">
    <property type="entry name" value="TM_PBP2"/>
    <property type="match status" value="1"/>
</dbReference>
<dbReference type="EMBL" id="NQWI01000245">
    <property type="protein sequence ID" value="PDV99072.1"/>
    <property type="molecule type" value="Genomic_DNA"/>
</dbReference>
<keyword evidence="3" id="KW-1003">Cell membrane</keyword>
<keyword evidence="2 7" id="KW-0813">Transport</keyword>
<comment type="caution">
    <text evidence="9">The sequence shown here is derived from an EMBL/GenBank/DDBJ whole genome shotgun (WGS) entry which is preliminary data.</text>
</comment>
<reference evidence="10" key="1">
    <citation type="submission" date="2017-08" db="EMBL/GenBank/DDBJ databases">
        <authorList>
            <person name="Grouzdev D.S."/>
            <person name="Gaisin V.A."/>
            <person name="Rysina M.S."/>
            <person name="Gorlenko V.M."/>
        </authorList>
    </citation>
    <scope>NUCLEOTIDE SEQUENCE [LARGE SCALE GENOMIC DNA]</scope>
    <source>
        <strain evidence="10">Kir15-3F</strain>
    </source>
</reference>
<feature type="domain" description="ABC transmembrane type-1" evidence="8">
    <location>
        <begin position="88"/>
        <end position="281"/>
    </location>
</feature>
<dbReference type="Proteomes" id="UP000220527">
    <property type="component" value="Unassembled WGS sequence"/>
</dbReference>
<evidence type="ECO:0000256" key="2">
    <source>
        <dbReference type="ARBA" id="ARBA00022448"/>
    </source>
</evidence>
<keyword evidence="6 7" id="KW-0472">Membrane</keyword>
<gene>
    <name evidence="9" type="ORF">CJ255_21730</name>
</gene>
<feature type="transmembrane region" description="Helical" evidence="7">
    <location>
        <begin position="27"/>
        <end position="50"/>
    </location>
</feature>
<evidence type="ECO:0000259" key="8">
    <source>
        <dbReference type="PROSITE" id="PS50928"/>
    </source>
</evidence>
<dbReference type="GO" id="GO:0005886">
    <property type="term" value="C:plasma membrane"/>
    <property type="evidence" value="ECO:0007669"/>
    <property type="project" value="UniProtKB-SubCell"/>
</dbReference>
<evidence type="ECO:0000256" key="5">
    <source>
        <dbReference type="ARBA" id="ARBA00022989"/>
    </source>
</evidence>
<dbReference type="PROSITE" id="PS50928">
    <property type="entry name" value="ABC_TM1"/>
    <property type="match status" value="1"/>
</dbReference>
<keyword evidence="4 7" id="KW-0812">Transmembrane</keyword>
<evidence type="ECO:0000256" key="3">
    <source>
        <dbReference type="ARBA" id="ARBA00022475"/>
    </source>
</evidence>
<dbReference type="InterPro" id="IPR050366">
    <property type="entry name" value="BP-dependent_transpt_permease"/>
</dbReference>
<protein>
    <recommendedName>
        <fullName evidence="8">ABC transmembrane type-1 domain-containing protein</fullName>
    </recommendedName>
</protein>
<dbReference type="GO" id="GO:0055085">
    <property type="term" value="P:transmembrane transport"/>
    <property type="evidence" value="ECO:0007669"/>
    <property type="project" value="InterPro"/>
</dbReference>
<feature type="transmembrane region" description="Helical" evidence="7">
    <location>
        <begin position="90"/>
        <end position="116"/>
    </location>
</feature>
<name>A0A2A6RDI1_9CHLR</name>
<feature type="transmembrane region" description="Helical" evidence="7">
    <location>
        <begin position="151"/>
        <end position="170"/>
    </location>
</feature>
<dbReference type="PANTHER" id="PTHR43386">
    <property type="entry name" value="OLIGOPEPTIDE TRANSPORT SYSTEM PERMEASE PROTEIN APPC"/>
    <property type="match status" value="1"/>
</dbReference>
<evidence type="ECO:0000256" key="7">
    <source>
        <dbReference type="RuleBase" id="RU363032"/>
    </source>
</evidence>
<feature type="transmembrane region" description="Helical" evidence="7">
    <location>
        <begin position="208"/>
        <end position="232"/>
    </location>
</feature>
<comment type="subcellular location">
    <subcellularLocation>
        <location evidence="1 7">Cell membrane</location>
        <topology evidence="1 7">Multi-pass membrane protein</topology>
    </subcellularLocation>
</comment>
<dbReference type="AlphaFoldDB" id="A0A2A6RDI1"/>
<organism evidence="9 10">
    <name type="scientific">Candidatus Viridilinea mediisalina</name>
    <dbReference type="NCBI Taxonomy" id="2024553"/>
    <lineage>
        <taxon>Bacteria</taxon>
        <taxon>Bacillati</taxon>
        <taxon>Chloroflexota</taxon>
        <taxon>Chloroflexia</taxon>
        <taxon>Chloroflexales</taxon>
        <taxon>Chloroflexineae</taxon>
        <taxon>Oscillochloridaceae</taxon>
        <taxon>Candidatus Viridilinea</taxon>
    </lineage>
</organism>
<evidence type="ECO:0000256" key="6">
    <source>
        <dbReference type="ARBA" id="ARBA00023136"/>
    </source>
</evidence>
<sequence>MSNASLRLHDAHALSQPTPQRSMPRPWLWLAGWALVGSFLLLALLAPWLAPHDPTAYSGAPLERPSRQHPLGTNDVGQDLLSELIYGARISLLVGVAAGGLALLIATLIGAGAGYLGGWVDLLLMRCVDLLMALPMVPLLILVVAYAGPSLLNLILCIALLGWMVPARSIRAQVLSLRSRNYIQAARLFGAGPLYVLLRHLLPALGPILLALLVGQIGRAIMIEAGIAFLGLSDPTAKSWGMMIRYALNYGGIYLSPVWIWWLLPPSLCISLLVLGFTFLGVGLERRLSPRLVRQL</sequence>
<dbReference type="Gene3D" id="1.10.3720.10">
    <property type="entry name" value="MetI-like"/>
    <property type="match status" value="1"/>
</dbReference>
<keyword evidence="5 7" id="KW-1133">Transmembrane helix</keyword>
<dbReference type="OrthoDB" id="9789244at2"/>
<evidence type="ECO:0000313" key="10">
    <source>
        <dbReference type="Proteomes" id="UP000220527"/>
    </source>
</evidence>
<keyword evidence="10" id="KW-1185">Reference proteome</keyword>
<proteinExistence type="inferred from homology"/>
<comment type="similarity">
    <text evidence="7">Belongs to the binding-protein-dependent transport system permease family.</text>
</comment>
<dbReference type="InterPro" id="IPR000515">
    <property type="entry name" value="MetI-like"/>
</dbReference>
<dbReference type="RefSeq" id="WP_097646163.1">
    <property type="nucleotide sequence ID" value="NZ_NQWI01000245.1"/>
</dbReference>
<dbReference type="PANTHER" id="PTHR43386:SF1">
    <property type="entry name" value="D,D-DIPEPTIDE TRANSPORT SYSTEM PERMEASE PROTEIN DDPC-RELATED"/>
    <property type="match status" value="1"/>
</dbReference>
<dbReference type="Pfam" id="PF00528">
    <property type="entry name" value="BPD_transp_1"/>
    <property type="match status" value="1"/>
</dbReference>
<dbReference type="SUPFAM" id="SSF161098">
    <property type="entry name" value="MetI-like"/>
    <property type="match status" value="1"/>
</dbReference>
<evidence type="ECO:0000256" key="4">
    <source>
        <dbReference type="ARBA" id="ARBA00022692"/>
    </source>
</evidence>
<evidence type="ECO:0000313" key="9">
    <source>
        <dbReference type="EMBL" id="PDV99072.1"/>
    </source>
</evidence>